<evidence type="ECO:0000256" key="8">
    <source>
        <dbReference type="ARBA" id="ARBA00023136"/>
    </source>
</evidence>
<accession>A0A1V2GV32</accession>
<evidence type="ECO:0000256" key="4">
    <source>
        <dbReference type="ARBA" id="ARBA00022692"/>
    </source>
</evidence>
<comment type="similarity">
    <text evidence="1 9 11">Belongs to the peptidase A8 family.</text>
</comment>
<protein>
    <recommendedName>
        <fullName evidence="9">Lipoprotein signal peptidase</fullName>
        <ecNumber evidence="9">3.4.23.36</ecNumber>
    </recommendedName>
    <alternativeName>
        <fullName evidence="9">Prolipoprotein signal peptidase</fullName>
    </alternativeName>
    <alternativeName>
        <fullName evidence="9">Signal peptidase II</fullName>
        <shortName evidence="9">SPase II</shortName>
    </alternativeName>
</protein>
<evidence type="ECO:0000256" key="7">
    <source>
        <dbReference type="ARBA" id="ARBA00022989"/>
    </source>
</evidence>
<evidence type="ECO:0000256" key="5">
    <source>
        <dbReference type="ARBA" id="ARBA00022750"/>
    </source>
</evidence>
<dbReference type="Proteomes" id="UP000188879">
    <property type="component" value="Unassembled WGS sequence"/>
</dbReference>
<dbReference type="RefSeq" id="WP_076960546.1">
    <property type="nucleotide sequence ID" value="NZ_MLCO01000449.1"/>
</dbReference>
<evidence type="ECO:0000313" key="12">
    <source>
        <dbReference type="EMBL" id="ONG44078.1"/>
    </source>
</evidence>
<dbReference type="PANTHER" id="PTHR33695">
    <property type="entry name" value="LIPOPROTEIN SIGNAL PEPTIDASE"/>
    <property type="match status" value="1"/>
</dbReference>
<comment type="catalytic activity">
    <reaction evidence="9 10">
        <text>Release of signal peptides from bacterial membrane prolipoproteins. Hydrolyzes -Xaa-Yaa-Zaa-|-(S,diacylglyceryl)Cys-, in which Xaa is hydrophobic (preferably Leu), and Yaa (Ala or Ser) and Zaa (Gly or Ala) have small, neutral side chains.</text>
        <dbReference type="EC" id="3.4.23.36"/>
    </reaction>
</comment>
<dbReference type="PRINTS" id="PR00781">
    <property type="entry name" value="LIPOSIGPTASE"/>
</dbReference>
<dbReference type="PANTHER" id="PTHR33695:SF1">
    <property type="entry name" value="LIPOPROTEIN SIGNAL PEPTIDASE"/>
    <property type="match status" value="1"/>
</dbReference>
<dbReference type="GO" id="GO:0005886">
    <property type="term" value="C:plasma membrane"/>
    <property type="evidence" value="ECO:0007669"/>
    <property type="project" value="UniProtKB-SubCell"/>
</dbReference>
<organism evidence="12 13">
    <name type="scientific">Teichococcus deserti</name>
    <dbReference type="NCBI Taxonomy" id="1817963"/>
    <lineage>
        <taxon>Bacteria</taxon>
        <taxon>Pseudomonadati</taxon>
        <taxon>Pseudomonadota</taxon>
        <taxon>Alphaproteobacteria</taxon>
        <taxon>Acetobacterales</taxon>
        <taxon>Roseomonadaceae</taxon>
        <taxon>Roseomonas</taxon>
    </lineage>
</organism>
<keyword evidence="3 9" id="KW-0645">Protease</keyword>
<evidence type="ECO:0000256" key="10">
    <source>
        <dbReference type="RuleBase" id="RU000594"/>
    </source>
</evidence>
<evidence type="ECO:0000256" key="1">
    <source>
        <dbReference type="ARBA" id="ARBA00006139"/>
    </source>
</evidence>
<evidence type="ECO:0000256" key="6">
    <source>
        <dbReference type="ARBA" id="ARBA00022801"/>
    </source>
</evidence>
<dbReference type="GO" id="GO:0004190">
    <property type="term" value="F:aspartic-type endopeptidase activity"/>
    <property type="evidence" value="ECO:0007669"/>
    <property type="project" value="UniProtKB-UniRule"/>
</dbReference>
<keyword evidence="8 9" id="KW-0472">Membrane</keyword>
<dbReference type="Pfam" id="PF01252">
    <property type="entry name" value="Peptidase_A8"/>
    <property type="match status" value="1"/>
</dbReference>
<keyword evidence="6 9" id="KW-0378">Hydrolase</keyword>
<gene>
    <name evidence="9" type="primary">lspA</name>
    <name evidence="12" type="ORF">BKE38_28380</name>
</gene>
<dbReference type="AlphaFoldDB" id="A0A1V2GV32"/>
<dbReference type="GO" id="GO:0006508">
    <property type="term" value="P:proteolysis"/>
    <property type="evidence" value="ECO:0007669"/>
    <property type="project" value="UniProtKB-KW"/>
</dbReference>
<dbReference type="InterPro" id="IPR001872">
    <property type="entry name" value="Peptidase_A8"/>
</dbReference>
<keyword evidence="5 9" id="KW-0064">Aspartyl protease</keyword>
<dbReference type="NCBIfam" id="TIGR00077">
    <property type="entry name" value="lspA"/>
    <property type="match status" value="1"/>
</dbReference>
<comment type="caution">
    <text evidence="12">The sequence shown here is derived from an EMBL/GenBank/DDBJ whole genome shotgun (WGS) entry which is preliminary data.</text>
</comment>
<evidence type="ECO:0000256" key="11">
    <source>
        <dbReference type="RuleBase" id="RU004181"/>
    </source>
</evidence>
<evidence type="ECO:0000313" key="13">
    <source>
        <dbReference type="Proteomes" id="UP000188879"/>
    </source>
</evidence>
<feature type="transmembrane region" description="Helical" evidence="9">
    <location>
        <begin position="66"/>
        <end position="87"/>
    </location>
</feature>
<dbReference type="HAMAP" id="MF_00161">
    <property type="entry name" value="LspA"/>
    <property type="match status" value="1"/>
</dbReference>
<keyword evidence="2 9" id="KW-1003">Cell membrane</keyword>
<reference evidence="12 13" key="1">
    <citation type="submission" date="2016-10" db="EMBL/GenBank/DDBJ databases">
        <title>Draft Genome sequence of Roseomonas sp. strain M3.</title>
        <authorList>
            <person name="Subhash Y."/>
            <person name="Lee S."/>
        </authorList>
    </citation>
    <scope>NUCLEOTIDE SEQUENCE [LARGE SCALE GENOMIC DNA]</scope>
    <source>
        <strain evidence="12 13">M3</strain>
    </source>
</reference>
<dbReference type="PROSITE" id="PS00855">
    <property type="entry name" value="SPASE_II"/>
    <property type="match status" value="1"/>
</dbReference>
<proteinExistence type="inferred from homology"/>
<evidence type="ECO:0000256" key="2">
    <source>
        <dbReference type="ARBA" id="ARBA00022475"/>
    </source>
</evidence>
<dbReference type="UniPathway" id="UPA00665"/>
<dbReference type="EC" id="3.4.23.36" evidence="9"/>
<feature type="transmembrane region" description="Helical" evidence="9">
    <location>
        <begin position="131"/>
        <end position="155"/>
    </location>
</feature>
<feature type="active site" evidence="9">
    <location>
        <position position="121"/>
    </location>
</feature>
<dbReference type="OrthoDB" id="9810259at2"/>
<comment type="subcellular location">
    <subcellularLocation>
        <location evidence="9">Cell membrane</location>
        <topology evidence="9">Multi-pass membrane protein</topology>
    </subcellularLocation>
</comment>
<keyword evidence="13" id="KW-1185">Reference proteome</keyword>
<comment type="caution">
    <text evidence="9">Lacks conserved residue(s) required for the propagation of feature annotation.</text>
</comment>
<evidence type="ECO:0000256" key="9">
    <source>
        <dbReference type="HAMAP-Rule" id="MF_00161"/>
    </source>
</evidence>
<keyword evidence="7 9" id="KW-1133">Transmembrane helix</keyword>
<feature type="active site" evidence="9">
    <location>
        <position position="139"/>
    </location>
</feature>
<feature type="transmembrane region" description="Helical" evidence="9">
    <location>
        <begin position="94"/>
        <end position="111"/>
    </location>
</feature>
<comment type="pathway">
    <text evidence="9">Protein modification; lipoprotein biosynthesis (signal peptide cleavage).</text>
</comment>
<name>A0A1V2GV32_9PROT</name>
<comment type="function">
    <text evidence="9 10">This protein specifically catalyzes the removal of signal peptides from prolipoproteins.</text>
</comment>
<dbReference type="EMBL" id="MLCO01000449">
    <property type="protein sequence ID" value="ONG44078.1"/>
    <property type="molecule type" value="Genomic_DNA"/>
</dbReference>
<sequence>MSLKLGLPVAAGLLVADQASKWWILNVLRLPEVGQVKLLDLGGAGFDFTMVWNRGVTFGLLAGDTLWHRLILAGIALAVVAFLVRWIARAENRLTTLALGGIVGGAIGNVIDRVRFGAVVDFADAWVGDFHWYVFNLADAAIVIGVVVLFADALFRPREAAKETP</sequence>
<evidence type="ECO:0000256" key="3">
    <source>
        <dbReference type="ARBA" id="ARBA00022670"/>
    </source>
</evidence>
<keyword evidence="4 9" id="KW-0812">Transmembrane</keyword>